<keyword evidence="1" id="KW-1133">Transmembrane helix</keyword>
<dbReference type="Proteomes" id="UP001595699">
    <property type="component" value="Unassembled WGS sequence"/>
</dbReference>
<keyword evidence="1" id="KW-0812">Transmembrane</keyword>
<proteinExistence type="predicted"/>
<feature type="transmembrane region" description="Helical" evidence="1">
    <location>
        <begin position="74"/>
        <end position="98"/>
    </location>
</feature>
<reference evidence="4" key="1">
    <citation type="journal article" date="2019" name="Int. J. Syst. Evol. Microbiol.">
        <title>The Global Catalogue of Microorganisms (GCM) 10K type strain sequencing project: providing services to taxonomists for standard genome sequencing and annotation.</title>
        <authorList>
            <consortium name="The Broad Institute Genomics Platform"/>
            <consortium name="The Broad Institute Genome Sequencing Center for Infectious Disease"/>
            <person name="Wu L."/>
            <person name="Ma J."/>
        </authorList>
    </citation>
    <scope>NUCLEOTIDE SEQUENCE [LARGE SCALE GENOMIC DNA]</scope>
    <source>
        <strain evidence="4">CGMCC 4.7241</strain>
    </source>
</reference>
<comment type="caution">
    <text evidence="3">The sequence shown here is derived from an EMBL/GenBank/DDBJ whole genome shotgun (WGS) entry which is preliminary data.</text>
</comment>
<keyword evidence="4" id="KW-1185">Reference proteome</keyword>
<evidence type="ECO:0000313" key="4">
    <source>
        <dbReference type="Proteomes" id="UP001595699"/>
    </source>
</evidence>
<feature type="transmembrane region" description="Helical" evidence="1">
    <location>
        <begin position="255"/>
        <end position="274"/>
    </location>
</feature>
<feature type="transmembrane region" description="Helical" evidence="1">
    <location>
        <begin position="220"/>
        <end position="243"/>
    </location>
</feature>
<accession>A0ABV7YPJ3</accession>
<organism evidence="3 4">
    <name type="scientific">Tenggerimyces flavus</name>
    <dbReference type="NCBI Taxonomy" id="1708749"/>
    <lineage>
        <taxon>Bacteria</taxon>
        <taxon>Bacillati</taxon>
        <taxon>Actinomycetota</taxon>
        <taxon>Actinomycetes</taxon>
        <taxon>Propionibacteriales</taxon>
        <taxon>Nocardioidaceae</taxon>
        <taxon>Tenggerimyces</taxon>
    </lineage>
</organism>
<dbReference type="InterPro" id="IPR025565">
    <property type="entry name" value="DUF4328"/>
</dbReference>
<dbReference type="Pfam" id="PF14219">
    <property type="entry name" value="DUF4328"/>
    <property type="match status" value="1"/>
</dbReference>
<sequence>MNCPHCGHPLPPAVCETCEEPIHAPAPSPQRTVATMAPPPAPVPLPERIVVPIGIPAYHLYQPPPEWRQVRPIAGLRSAVIAFTLLYLATIVVTFLMARERMPELQATIEPLIADPKLMETFDSEAFVAANRSLFTAALATMLLSTVLTVISWLWTFRARSNAEALAPYDHRRHKLWIILGWIVPPVFLWFPKQIVDDIWQTSDPKSTSRDPMVRTRSKVIVNVWWLVVLSSYTLIGLVAGMASSPELTVPLQDGLVGLFVLGAIVWVVIVWRITALQERQRQEVPVE</sequence>
<evidence type="ECO:0000313" key="3">
    <source>
        <dbReference type="EMBL" id="MFC3766923.1"/>
    </source>
</evidence>
<name>A0ABV7YPJ3_9ACTN</name>
<feature type="transmembrane region" description="Helical" evidence="1">
    <location>
        <begin position="134"/>
        <end position="155"/>
    </location>
</feature>
<protein>
    <submittedName>
        <fullName evidence="3">DUF4328 domain-containing protein</fullName>
    </submittedName>
</protein>
<feature type="domain" description="DUF4328" evidence="2">
    <location>
        <begin position="125"/>
        <end position="241"/>
    </location>
</feature>
<keyword evidence="1" id="KW-0472">Membrane</keyword>
<evidence type="ECO:0000259" key="2">
    <source>
        <dbReference type="Pfam" id="PF14219"/>
    </source>
</evidence>
<dbReference type="RefSeq" id="WP_205115921.1">
    <property type="nucleotide sequence ID" value="NZ_JAFBCM010000001.1"/>
</dbReference>
<gene>
    <name evidence="3" type="ORF">ACFOUW_39270</name>
</gene>
<evidence type="ECO:0000256" key="1">
    <source>
        <dbReference type="SAM" id="Phobius"/>
    </source>
</evidence>
<dbReference type="EMBL" id="JBHRZH010000062">
    <property type="protein sequence ID" value="MFC3766923.1"/>
    <property type="molecule type" value="Genomic_DNA"/>
</dbReference>